<evidence type="ECO:0000313" key="2">
    <source>
        <dbReference type="EMBL" id="JAD63575.1"/>
    </source>
</evidence>
<accession>A0A0A9BQS7</accession>
<dbReference type="AlphaFoldDB" id="A0A0A9BQS7"/>
<reference evidence="2" key="1">
    <citation type="submission" date="2014-09" db="EMBL/GenBank/DDBJ databases">
        <authorList>
            <person name="Magalhaes I.L.F."/>
            <person name="Oliveira U."/>
            <person name="Santos F.R."/>
            <person name="Vidigal T.H.D.A."/>
            <person name="Brescovit A.D."/>
            <person name="Santos A.J."/>
        </authorList>
    </citation>
    <scope>NUCLEOTIDE SEQUENCE</scope>
    <source>
        <tissue evidence="2">Shoot tissue taken approximately 20 cm above the soil surface</tissue>
    </source>
</reference>
<evidence type="ECO:0000256" key="1">
    <source>
        <dbReference type="SAM" id="MobiDB-lite"/>
    </source>
</evidence>
<reference evidence="2" key="2">
    <citation type="journal article" date="2015" name="Data Brief">
        <title>Shoot transcriptome of the giant reed, Arundo donax.</title>
        <authorList>
            <person name="Barrero R.A."/>
            <person name="Guerrero F.D."/>
            <person name="Moolhuijzen P."/>
            <person name="Goolsby J.A."/>
            <person name="Tidwell J."/>
            <person name="Bellgard S.E."/>
            <person name="Bellgard M.I."/>
        </authorList>
    </citation>
    <scope>NUCLEOTIDE SEQUENCE</scope>
    <source>
        <tissue evidence="2">Shoot tissue taken approximately 20 cm above the soil surface</tissue>
    </source>
</reference>
<organism evidence="2">
    <name type="scientific">Arundo donax</name>
    <name type="common">Giant reed</name>
    <name type="synonym">Donax arundinaceus</name>
    <dbReference type="NCBI Taxonomy" id="35708"/>
    <lineage>
        <taxon>Eukaryota</taxon>
        <taxon>Viridiplantae</taxon>
        <taxon>Streptophyta</taxon>
        <taxon>Embryophyta</taxon>
        <taxon>Tracheophyta</taxon>
        <taxon>Spermatophyta</taxon>
        <taxon>Magnoliopsida</taxon>
        <taxon>Liliopsida</taxon>
        <taxon>Poales</taxon>
        <taxon>Poaceae</taxon>
        <taxon>PACMAD clade</taxon>
        <taxon>Arundinoideae</taxon>
        <taxon>Arundineae</taxon>
        <taxon>Arundo</taxon>
    </lineage>
</organism>
<name>A0A0A9BQS7_ARUDO</name>
<dbReference type="EMBL" id="GBRH01234320">
    <property type="protein sequence ID" value="JAD63575.1"/>
    <property type="molecule type" value="Transcribed_RNA"/>
</dbReference>
<protein>
    <submittedName>
        <fullName evidence="2">Uncharacterized protein</fullName>
    </submittedName>
</protein>
<proteinExistence type="predicted"/>
<sequence length="25" mass="3038">MSLQWKSPRTAECLQRWNSNEDDKD</sequence>
<feature type="region of interest" description="Disordered" evidence="1">
    <location>
        <begin position="1"/>
        <end position="25"/>
    </location>
</feature>